<dbReference type="GO" id="GO:0005829">
    <property type="term" value="C:cytosol"/>
    <property type="evidence" value="ECO:0007669"/>
    <property type="project" value="TreeGrafter"/>
</dbReference>
<feature type="region of interest" description="Disordered" evidence="6">
    <location>
        <begin position="135"/>
        <end position="163"/>
    </location>
</feature>
<dbReference type="GO" id="GO:0032934">
    <property type="term" value="F:sterol binding"/>
    <property type="evidence" value="ECO:0007669"/>
    <property type="project" value="TreeGrafter"/>
</dbReference>
<dbReference type="SUPFAM" id="SSF50729">
    <property type="entry name" value="PH domain-like"/>
    <property type="match status" value="1"/>
</dbReference>
<feature type="compositionally biased region" description="Acidic residues" evidence="6">
    <location>
        <begin position="314"/>
        <end position="325"/>
    </location>
</feature>
<dbReference type="Pfam" id="PF00169">
    <property type="entry name" value="PH"/>
    <property type="match status" value="1"/>
</dbReference>
<dbReference type="InterPro" id="IPR001849">
    <property type="entry name" value="PH_domain"/>
</dbReference>
<evidence type="ECO:0000256" key="6">
    <source>
        <dbReference type="SAM" id="MobiDB-lite"/>
    </source>
</evidence>
<evidence type="ECO:0000256" key="2">
    <source>
        <dbReference type="ARBA" id="ARBA00023055"/>
    </source>
</evidence>
<dbReference type="SMART" id="SM00233">
    <property type="entry name" value="PH"/>
    <property type="match status" value="1"/>
</dbReference>
<evidence type="ECO:0000256" key="1">
    <source>
        <dbReference type="ARBA" id="ARBA00022448"/>
    </source>
</evidence>
<accession>A0A131YLU8</accession>
<dbReference type="GO" id="GO:0006869">
    <property type="term" value="P:lipid transport"/>
    <property type="evidence" value="ECO:0007669"/>
    <property type="project" value="UniProtKB-KW"/>
</dbReference>
<name>A0A131YLU8_RHIAP</name>
<evidence type="ECO:0000259" key="7">
    <source>
        <dbReference type="PROSITE" id="PS50003"/>
    </source>
</evidence>
<dbReference type="Gene3D" id="6.10.140.1150">
    <property type="match status" value="1"/>
</dbReference>
<dbReference type="FunFam" id="1.10.287.2720:FF:000001">
    <property type="entry name" value="Oxysterol-binding OBPalpha"/>
    <property type="match status" value="1"/>
</dbReference>
<feature type="compositionally biased region" description="Polar residues" evidence="6">
    <location>
        <begin position="282"/>
        <end position="300"/>
    </location>
</feature>
<dbReference type="Gene3D" id="2.40.160.120">
    <property type="match status" value="1"/>
</dbReference>
<evidence type="ECO:0000256" key="3">
    <source>
        <dbReference type="ARBA" id="ARBA00023121"/>
    </source>
</evidence>
<organism evidence="8">
    <name type="scientific">Rhipicephalus appendiculatus</name>
    <name type="common">Brown ear tick</name>
    <dbReference type="NCBI Taxonomy" id="34631"/>
    <lineage>
        <taxon>Eukaryota</taxon>
        <taxon>Metazoa</taxon>
        <taxon>Ecdysozoa</taxon>
        <taxon>Arthropoda</taxon>
        <taxon>Chelicerata</taxon>
        <taxon>Arachnida</taxon>
        <taxon>Acari</taxon>
        <taxon>Parasitiformes</taxon>
        <taxon>Ixodida</taxon>
        <taxon>Ixodoidea</taxon>
        <taxon>Ixodidae</taxon>
        <taxon>Rhipicephalinae</taxon>
        <taxon>Rhipicephalus</taxon>
        <taxon>Rhipicephalus</taxon>
    </lineage>
</organism>
<sequence>MADDEELDADEGNKMRQPLEGQLYKYTNVVKGWQYRWFVLNPDIGMLEYYMLDEVKKGKPRGAVHLAGAVISPSDEDGQMFTVSAACGEVYKLRVVSCGRSRFPGQDAKERQFWINRLRKVAEDHTKTIAQKNPPLLPREIRGPHEGVVPQDKGSGPGPGASSQTVWYTTGMGGHTEASATPAEAFSSVREILARAGKLYYNLAQSIESLPSHGPGFKYYDKDMLLLKATSCATVMCLEQCLSILQESKANFNPSGLPANSTVEWLEPSHCSDSAPDGSGSEHGSSSCKLGHTATASGSCLSGPVGDTNNSGEVPDEDESGDEDSSIPTEENKDAILQLLSTLKLGMDLTKVALPSYVLEPRSLLEVYADFMSYPDMFLRIADGETPEERLVMVTEWLLCSLYATRKSRSARKPYNPVLGEMFHCSWQVAGVSDVGTQVTFVAEQVSHHPPVSAFYAECLEKQMCLEASLGIKSNLMGNYVGLQFMGEVELRLLSLGEVYSIGLPTMYWRSLLSEPYIELGGRVTVACGDAVAPITFHTKPFYGGKLHCVSGEVKSATGEMVCKVSGEWDTRLELQYADGRSKEWKISELKRQPKRCRPIDSQDNFESRRLWQPVTQALRSGNTVLASHHKCQIEERLQEQSCGKGDPEQGEVAQQTHDAKLFRLEGNVWKYKYPLGKPS</sequence>
<protein>
    <recommendedName>
        <fullName evidence="5">Oxysterol-binding protein</fullName>
    </recommendedName>
</protein>
<dbReference type="InterPro" id="IPR000648">
    <property type="entry name" value="Oxysterol-bd"/>
</dbReference>
<evidence type="ECO:0000256" key="5">
    <source>
        <dbReference type="RuleBase" id="RU003845"/>
    </source>
</evidence>
<dbReference type="Pfam" id="PF01237">
    <property type="entry name" value="Oxysterol_BP"/>
    <property type="match status" value="1"/>
</dbReference>
<dbReference type="PROSITE" id="PS50003">
    <property type="entry name" value="PH_DOMAIN"/>
    <property type="match status" value="1"/>
</dbReference>
<dbReference type="AlphaFoldDB" id="A0A131YLU8"/>
<comment type="similarity">
    <text evidence="4">Belongs to the OSBP family.</text>
</comment>
<keyword evidence="1 5" id="KW-0813">Transport</keyword>
<reference evidence="8" key="1">
    <citation type="journal article" date="2016" name="Ticks Tick Borne Dis.">
        <title>De novo assembly and annotation of the salivary gland transcriptome of Rhipicephalus appendiculatus male and female ticks during blood feeding.</title>
        <authorList>
            <person name="de Castro M.H."/>
            <person name="de Klerk D."/>
            <person name="Pienaar R."/>
            <person name="Latif A.A."/>
            <person name="Rees D.J."/>
            <person name="Mans B.J."/>
        </authorList>
    </citation>
    <scope>NUCLEOTIDE SEQUENCE</scope>
    <source>
        <tissue evidence="8">Salivary glands</tissue>
    </source>
</reference>
<dbReference type="InterPro" id="IPR018494">
    <property type="entry name" value="Oxysterol-bd_CS"/>
</dbReference>
<keyword evidence="2 5" id="KW-0445">Lipid transport</keyword>
<dbReference type="PROSITE" id="PS01013">
    <property type="entry name" value="OSBP"/>
    <property type="match status" value="1"/>
</dbReference>
<dbReference type="InterPro" id="IPR011993">
    <property type="entry name" value="PH-like_dom_sf"/>
</dbReference>
<dbReference type="PANTHER" id="PTHR10972:SF141">
    <property type="entry name" value="OXYSTEROL-BINDING PROTEIN"/>
    <property type="match status" value="1"/>
</dbReference>
<dbReference type="Gene3D" id="1.10.287.2720">
    <property type="match status" value="1"/>
</dbReference>
<dbReference type="PANTHER" id="PTHR10972">
    <property type="entry name" value="OXYSTEROL-BINDING PROTEIN-RELATED"/>
    <property type="match status" value="1"/>
</dbReference>
<dbReference type="EMBL" id="GEDV01009019">
    <property type="protein sequence ID" value="JAP79538.1"/>
    <property type="molecule type" value="Transcribed_RNA"/>
</dbReference>
<dbReference type="GO" id="GO:0016020">
    <property type="term" value="C:membrane"/>
    <property type="evidence" value="ECO:0007669"/>
    <property type="project" value="TreeGrafter"/>
</dbReference>
<dbReference type="SUPFAM" id="SSF144000">
    <property type="entry name" value="Oxysterol-binding protein-like"/>
    <property type="match status" value="1"/>
</dbReference>
<proteinExistence type="inferred from homology"/>
<keyword evidence="3" id="KW-0446">Lipid-binding</keyword>
<evidence type="ECO:0000256" key="4">
    <source>
        <dbReference type="RuleBase" id="RU003844"/>
    </source>
</evidence>
<feature type="domain" description="PH" evidence="7">
    <location>
        <begin position="16"/>
        <end position="123"/>
    </location>
</feature>
<dbReference type="CDD" id="cd13291">
    <property type="entry name" value="PH_ORP10_ORP11"/>
    <property type="match status" value="1"/>
</dbReference>
<dbReference type="Gene3D" id="2.30.29.30">
    <property type="entry name" value="Pleckstrin-homology domain (PH domain)/Phosphotyrosine-binding domain (PTB)"/>
    <property type="match status" value="1"/>
</dbReference>
<dbReference type="InterPro" id="IPR037239">
    <property type="entry name" value="OSBP_sf"/>
</dbReference>
<feature type="region of interest" description="Disordered" evidence="6">
    <location>
        <begin position="268"/>
        <end position="331"/>
    </location>
</feature>
<evidence type="ECO:0000313" key="8">
    <source>
        <dbReference type="EMBL" id="JAP79538.1"/>
    </source>
</evidence>